<name>A0A7R9GJY8_9CRUS</name>
<dbReference type="PANTHER" id="PTHR44099">
    <property type="entry name" value="RABCONNECTIN-3B, ISOFORM A"/>
    <property type="match status" value="1"/>
</dbReference>
<feature type="non-terminal residue" evidence="2">
    <location>
        <position position="1"/>
    </location>
</feature>
<dbReference type="Proteomes" id="UP000678499">
    <property type="component" value="Unassembled WGS sequence"/>
</dbReference>
<dbReference type="EMBL" id="OA886962">
    <property type="protein sequence ID" value="CAD7283153.1"/>
    <property type="molecule type" value="Genomic_DNA"/>
</dbReference>
<reference evidence="2" key="1">
    <citation type="submission" date="2020-11" db="EMBL/GenBank/DDBJ databases">
        <authorList>
            <person name="Tran Van P."/>
        </authorList>
    </citation>
    <scope>NUCLEOTIDE SEQUENCE</scope>
</reference>
<gene>
    <name evidence="2" type="ORF">NMOB1V02_LOCUS10771</name>
</gene>
<evidence type="ECO:0000256" key="1">
    <source>
        <dbReference type="SAM" id="MobiDB-lite"/>
    </source>
</evidence>
<dbReference type="OrthoDB" id="338622at2759"/>
<protein>
    <submittedName>
        <fullName evidence="2">Uncharacterized protein</fullName>
    </submittedName>
</protein>
<feature type="compositionally biased region" description="Polar residues" evidence="1">
    <location>
        <begin position="354"/>
        <end position="365"/>
    </location>
</feature>
<sequence length="380" mass="41445">MSPLASGSAFEMTRNPAASATYKTWIGCPSGEIISPRDAAVGVPDGSVSLARVCVPESGVPDVTLRVILGRQVTLGVCVVCSLAVSMVWGTERRQRRPPGPSLERATTSLASLGIQEEKRSFGMEVAQLLISLLHGWGLDPDLDRVCQAKLGLLRPMVPVSFGLLSRGGYMSLFLPTWFPPVVQPVEVAENLPLKEYEVLLAKKTEFFTARGRWELAPAITTHHLLTIVSVSNTLMSMSNATFLGEDQKRARQMTLKDGEAINDNQVKQGWSLLTTLHCILLPDIVAGKYKRIRVEMLARRWQDRCLEVREGAQALLLAELNRIGPKGRKALVEAWAPFLPTFSEIVSSSSAHQAHGVGSQNPTAAYSHGAPQYHGHHGQ</sequence>
<dbReference type="AlphaFoldDB" id="A0A7R9GJY8"/>
<dbReference type="EMBL" id="CAJPEX010004925">
    <property type="protein sequence ID" value="CAG0923305.1"/>
    <property type="molecule type" value="Genomic_DNA"/>
</dbReference>
<dbReference type="InterPro" id="IPR049916">
    <property type="entry name" value="WDR72-like"/>
</dbReference>
<evidence type="ECO:0000313" key="2">
    <source>
        <dbReference type="EMBL" id="CAD7283153.1"/>
    </source>
</evidence>
<dbReference type="PANTHER" id="PTHR44099:SF4">
    <property type="entry name" value="RABCONNECTIN-3B, ISOFORM A"/>
    <property type="match status" value="1"/>
</dbReference>
<dbReference type="GO" id="GO:0005737">
    <property type="term" value="C:cytoplasm"/>
    <property type="evidence" value="ECO:0007669"/>
    <property type="project" value="TreeGrafter"/>
</dbReference>
<evidence type="ECO:0000313" key="3">
    <source>
        <dbReference type="Proteomes" id="UP000678499"/>
    </source>
</evidence>
<keyword evidence="3" id="KW-1185">Reference proteome</keyword>
<proteinExistence type="predicted"/>
<feature type="region of interest" description="Disordered" evidence="1">
    <location>
        <begin position="354"/>
        <end position="380"/>
    </location>
</feature>
<organism evidence="2">
    <name type="scientific">Notodromas monacha</name>
    <dbReference type="NCBI Taxonomy" id="399045"/>
    <lineage>
        <taxon>Eukaryota</taxon>
        <taxon>Metazoa</taxon>
        <taxon>Ecdysozoa</taxon>
        <taxon>Arthropoda</taxon>
        <taxon>Crustacea</taxon>
        <taxon>Oligostraca</taxon>
        <taxon>Ostracoda</taxon>
        <taxon>Podocopa</taxon>
        <taxon>Podocopida</taxon>
        <taxon>Cypridocopina</taxon>
        <taxon>Cypridoidea</taxon>
        <taxon>Cyprididae</taxon>
        <taxon>Notodromas</taxon>
    </lineage>
</organism>
<accession>A0A7R9GJY8</accession>